<dbReference type="Pfam" id="PF18802">
    <property type="entry name" value="CxC1"/>
    <property type="match status" value="1"/>
</dbReference>
<dbReference type="PANTHER" id="PTHR33096">
    <property type="entry name" value="CXC2 DOMAIN-CONTAINING PROTEIN"/>
    <property type="match status" value="1"/>
</dbReference>
<reference evidence="2" key="1">
    <citation type="submission" date="2023-01" db="EMBL/GenBank/DDBJ databases">
        <title>Genome assembly of the deep-sea coral Lophelia pertusa.</title>
        <authorList>
            <person name="Herrera S."/>
            <person name="Cordes E."/>
        </authorList>
    </citation>
    <scope>NUCLEOTIDE SEQUENCE</scope>
    <source>
        <strain evidence="2">USNM1676648</strain>
        <tissue evidence="2">Polyp</tissue>
    </source>
</reference>
<protein>
    <recommendedName>
        <fullName evidence="1">CxC1-like cysteine cluster associated with KDZ transposases domain-containing protein</fullName>
    </recommendedName>
</protein>
<comment type="caution">
    <text evidence="2">The sequence shown here is derived from an EMBL/GenBank/DDBJ whole genome shotgun (WGS) entry which is preliminary data.</text>
</comment>
<dbReference type="Pfam" id="PF18758">
    <property type="entry name" value="KDZ"/>
    <property type="match status" value="1"/>
</dbReference>
<name>A0A9X0CF19_9CNID</name>
<accession>A0A9X0CF19</accession>
<dbReference type="InterPro" id="IPR041320">
    <property type="entry name" value="CxC1"/>
</dbReference>
<evidence type="ECO:0000313" key="3">
    <source>
        <dbReference type="Proteomes" id="UP001163046"/>
    </source>
</evidence>
<dbReference type="InterPro" id="IPR040521">
    <property type="entry name" value="KDZ"/>
</dbReference>
<sequence>MKRLKPVSFKATFVDRRGSRRQDISLSLDRRTNVGATPDTNTNNSAELPVSSLHDYHLADLSETGDFQHSVSAHENRRIQEQIKWNEFRDRIVDVAIEDSYLPNCSCVWCHKTTAVVKCSYCGPKAFLCLECARNLHSTINSYHVLELWKDGLFVPLFPNQNVLKQGDHHCSSVEIRIINCIDEHGNHHSKSISFCQCEHPIVTLVRLHLWPGSPDRPTTAFHFRLMDMATDMFVHCKVSLREFADVLEEKRPPLQPKLVNSVYSILNSGCFEEYRHFKYQLQYLVKQCPGIDNGSNCPICPEEEGVLIECMDACFGLSRKKSQGEGLSNPKHKDLFFGDQDDVDNFVDHYNETSVSEHNCNQFHAGEVLSNLRSKGKNKLFDEKGVFGRVCRHDFPKGFISIKHGERISYSVYELQRLKETTKANVQLIMMYDVACILFKHIKNNPAHSALSKIPLAIPIFHCYGHKASCQVKFSPRRTKGVGLTDGEGTERLWSFLRDFSRITKEMSPEKRIDTLTDGLLHYGRGIIKKLGPVLKSKLLRAKELLSKTCQELEEIFKSLPVPYNHETLQQWMDLEDAAIDPIESVLAKEWDELYVELLLKSKTIRDDLAYAEADEDDKLLETQRKLDRHLKRLDALERKHGVRQRWQETETSFLAAKSRLENKNSRRQMFQLHKLASERSFLLEMKRKYADGQAIAIKLSKQITKVTDNVKKTIACHNAIQGAAILTFDSVKDPSSDLYANVQSSSSLVHAIPNSTRRTAIELHCLKERCGEEISLVTSEMHRLVAFLRKQVTVLAMATEEVTEETAKVTLGLNSLFLSKRAEYGKRLHSLKSLWGELVPIPLEENDIALSYHEFLDTNMPSEVDESIESIEDYYPDSDSEYDSDE</sequence>
<dbReference type="Proteomes" id="UP001163046">
    <property type="component" value="Unassembled WGS sequence"/>
</dbReference>
<feature type="domain" description="CxC1-like cysteine cluster associated with KDZ transposases" evidence="1">
    <location>
        <begin position="168"/>
        <end position="249"/>
    </location>
</feature>
<dbReference type="AlphaFoldDB" id="A0A9X0CF19"/>
<dbReference type="EMBL" id="MU827786">
    <property type="protein sequence ID" value="KAJ7333658.1"/>
    <property type="molecule type" value="Genomic_DNA"/>
</dbReference>
<proteinExistence type="predicted"/>
<evidence type="ECO:0000313" key="2">
    <source>
        <dbReference type="EMBL" id="KAJ7333658.1"/>
    </source>
</evidence>
<evidence type="ECO:0000259" key="1">
    <source>
        <dbReference type="Pfam" id="PF18802"/>
    </source>
</evidence>
<dbReference type="OrthoDB" id="5987947at2759"/>
<keyword evidence="3" id="KW-1185">Reference proteome</keyword>
<gene>
    <name evidence="2" type="ORF">OS493_017202</name>
</gene>
<dbReference type="PANTHER" id="PTHR33096:SF1">
    <property type="entry name" value="CXC1-LIKE CYSTEINE CLUSTER ASSOCIATED WITH KDZ TRANSPOSASES DOMAIN-CONTAINING PROTEIN"/>
    <property type="match status" value="1"/>
</dbReference>
<organism evidence="2 3">
    <name type="scientific">Desmophyllum pertusum</name>
    <dbReference type="NCBI Taxonomy" id="174260"/>
    <lineage>
        <taxon>Eukaryota</taxon>
        <taxon>Metazoa</taxon>
        <taxon>Cnidaria</taxon>
        <taxon>Anthozoa</taxon>
        <taxon>Hexacorallia</taxon>
        <taxon>Scleractinia</taxon>
        <taxon>Caryophylliina</taxon>
        <taxon>Caryophylliidae</taxon>
        <taxon>Desmophyllum</taxon>
    </lineage>
</organism>